<organism evidence="2 3">
    <name type="scientific">Planococcus shixiaomingii</name>
    <dbReference type="NCBI Taxonomy" id="3058393"/>
    <lineage>
        <taxon>Bacteria</taxon>
        <taxon>Bacillati</taxon>
        <taxon>Bacillota</taxon>
        <taxon>Bacilli</taxon>
        <taxon>Bacillales</taxon>
        <taxon>Caryophanaceae</taxon>
        <taxon>Planococcus</taxon>
    </lineage>
</organism>
<keyword evidence="1" id="KW-0812">Transmembrane</keyword>
<gene>
    <name evidence="2" type="ORF">QWY14_11770</name>
</gene>
<dbReference type="RefSeq" id="WP_301723967.1">
    <property type="nucleotide sequence ID" value="NZ_JAUJWV010000001.1"/>
</dbReference>
<protein>
    <submittedName>
        <fullName evidence="2">Uncharacterized protein</fullName>
    </submittedName>
</protein>
<evidence type="ECO:0000256" key="1">
    <source>
        <dbReference type="SAM" id="Phobius"/>
    </source>
</evidence>
<feature type="transmembrane region" description="Helical" evidence="1">
    <location>
        <begin position="7"/>
        <end position="26"/>
    </location>
</feature>
<sequence length="78" mass="8481">MKRLIGIFIIAQAVFVGILCYQLQLLADSVLKAASFGLRDVEQTGWIGNLPAMSVLLLVAMVLVGVYLMLSKSESPKQ</sequence>
<feature type="transmembrane region" description="Helical" evidence="1">
    <location>
        <begin position="46"/>
        <end position="70"/>
    </location>
</feature>
<dbReference type="Proteomes" id="UP001172055">
    <property type="component" value="Unassembled WGS sequence"/>
</dbReference>
<evidence type="ECO:0000313" key="2">
    <source>
        <dbReference type="EMBL" id="MDN7242482.1"/>
    </source>
</evidence>
<proteinExistence type="predicted"/>
<accession>A0ABT8N4C1</accession>
<keyword evidence="1" id="KW-0472">Membrane</keyword>
<name>A0ABT8N4C1_9BACL</name>
<keyword evidence="1" id="KW-1133">Transmembrane helix</keyword>
<comment type="caution">
    <text evidence="2">The sequence shown here is derived from an EMBL/GenBank/DDBJ whole genome shotgun (WGS) entry which is preliminary data.</text>
</comment>
<evidence type="ECO:0000313" key="3">
    <source>
        <dbReference type="Proteomes" id="UP001172055"/>
    </source>
</evidence>
<keyword evidence="3" id="KW-1185">Reference proteome</keyword>
<dbReference type="EMBL" id="JAUJWV010000001">
    <property type="protein sequence ID" value="MDN7242482.1"/>
    <property type="molecule type" value="Genomic_DNA"/>
</dbReference>
<reference evidence="2 3" key="1">
    <citation type="submission" date="2023-06" db="EMBL/GenBank/DDBJ databases">
        <title>Novel species in genus Planococcus.</title>
        <authorList>
            <person name="Ning S."/>
        </authorList>
    </citation>
    <scope>NUCLEOTIDE SEQUENCE [LARGE SCALE GENOMIC DNA]</scope>
    <source>
        <strain evidence="2 3">N028</strain>
    </source>
</reference>